<dbReference type="InterPro" id="IPR011006">
    <property type="entry name" value="CheY-like_superfamily"/>
</dbReference>
<accession>A0ABY6CM14</accession>
<organism evidence="4 5">
    <name type="scientific">Reichenbachiella agarivorans</name>
    <dbReference type="NCBI Taxonomy" id="2979464"/>
    <lineage>
        <taxon>Bacteria</taxon>
        <taxon>Pseudomonadati</taxon>
        <taxon>Bacteroidota</taxon>
        <taxon>Cytophagia</taxon>
        <taxon>Cytophagales</taxon>
        <taxon>Reichenbachiellaceae</taxon>
        <taxon>Reichenbachiella</taxon>
    </lineage>
</organism>
<feature type="modified residue" description="4-aspartylphosphate" evidence="1">
    <location>
        <position position="55"/>
    </location>
</feature>
<dbReference type="InterPro" id="IPR046947">
    <property type="entry name" value="LytR-like"/>
</dbReference>
<name>A0ABY6CM14_9BACT</name>
<dbReference type="PANTHER" id="PTHR37299:SF1">
    <property type="entry name" value="STAGE 0 SPORULATION PROTEIN A HOMOLOG"/>
    <property type="match status" value="1"/>
</dbReference>
<keyword evidence="5" id="KW-1185">Reference proteome</keyword>
<gene>
    <name evidence="4" type="ORF">N6H18_14440</name>
</gene>
<dbReference type="Proteomes" id="UP001065174">
    <property type="component" value="Chromosome"/>
</dbReference>
<proteinExistence type="predicted"/>
<dbReference type="Pfam" id="PF04397">
    <property type="entry name" value="LytTR"/>
    <property type="match status" value="1"/>
</dbReference>
<keyword evidence="1" id="KW-0597">Phosphoprotein</keyword>
<protein>
    <submittedName>
        <fullName evidence="4">Response regulator</fullName>
    </submittedName>
</protein>
<dbReference type="InterPro" id="IPR007492">
    <property type="entry name" value="LytTR_DNA-bd_dom"/>
</dbReference>
<dbReference type="PANTHER" id="PTHR37299">
    <property type="entry name" value="TRANSCRIPTIONAL REGULATOR-RELATED"/>
    <property type="match status" value="1"/>
</dbReference>
<dbReference type="SMART" id="SM00448">
    <property type="entry name" value="REC"/>
    <property type="match status" value="1"/>
</dbReference>
<reference evidence="4" key="1">
    <citation type="submission" date="2022-09" db="EMBL/GenBank/DDBJ databases">
        <title>Comparative genomics and taxonomic characterization of three novel marine species of genus Reichenbachiella exhibiting antioxidant and polysaccharide degradation activities.</title>
        <authorList>
            <person name="Muhammad N."/>
            <person name="Lee Y.-J."/>
            <person name="Ko J."/>
            <person name="Kim S.-G."/>
        </authorList>
    </citation>
    <scope>NUCLEOTIDE SEQUENCE</scope>
    <source>
        <strain evidence="4">BKB1-1</strain>
    </source>
</reference>
<dbReference type="InterPro" id="IPR001789">
    <property type="entry name" value="Sig_transdc_resp-reg_receiver"/>
</dbReference>
<dbReference type="PROSITE" id="PS50930">
    <property type="entry name" value="HTH_LYTTR"/>
    <property type="match status" value="1"/>
</dbReference>
<dbReference type="SMART" id="SM00850">
    <property type="entry name" value="LytTR"/>
    <property type="match status" value="1"/>
</dbReference>
<dbReference type="PROSITE" id="PS50110">
    <property type="entry name" value="RESPONSE_REGULATORY"/>
    <property type="match status" value="1"/>
</dbReference>
<dbReference type="RefSeq" id="WP_262308986.1">
    <property type="nucleotide sequence ID" value="NZ_CP106679.1"/>
</dbReference>
<dbReference type="CDD" id="cd17534">
    <property type="entry name" value="REC_DC-like"/>
    <property type="match status" value="1"/>
</dbReference>
<dbReference type="SUPFAM" id="SSF52172">
    <property type="entry name" value="CheY-like"/>
    <property type="match status" value="1"/>
</dbReference>
<dbReference type="Gene3D" id="2.40.50.1020">
    <property type="entry name" value="LytTr DNA-binding domain"/>
    <property type="match status" value="1"/>
</dbReference>
<dbReference type="EMBL" id="CP106679">
    <property type="protein sequence ID" value="UXP31547.1"/>
    <property type="molecule type" value="Genomic_DNA"/>
</dbReference>
<evidence type="ECO:0000313" key="4">
    <source>
        <dbReference type="EMBL" id="UXP31547.1"/>
    </source>
</evidence>
<evidence type="ECO:0000313" key="5">
    <source>
        <dbReference type="Proteomes" id="UP001065174"/>
    </source>
</evidence>
<evidence type="ECO:0000259" key="3">
    <source>
        <dbReference type="PROSITE" id="PS50930"/>
    </source>
</evidence>
<dbReference type="Gene3D" id="3.40.50.2300">
    <property type="match status" value="1"/>
</dbReference>
<dbReference type="Pfam" id="PF00072">
    <property type="entry name" value="Response_reg"/>
    <property type="match status" value="1"/>
</dbReference>
<evidence type="ECO:0000256" key="1">
    <source>
        <dbReference type="PROSITE-ProRule" id="PRU00169"/>
    </source>
</evidence>
<feature type="domain" description="HTH LytTR-type" evidence="3">
    <location>
        <begin position="145"/>
        <end position="243"/>
    </location>
</feature>
<evidence type="ECO:0000259" key="2">
    <source>
        <dbReference type="PROSITE" id="PS50110"/>
    </source>
</evidence>
<feature type="domain" description="Response regulatory" evidence="2">
    <location>
        <begin position="5"/>
        <end position="120"/>
    </location>
</feature>
<sequence>MSELRVLIVEDELIIARDLQDILKSQGHQVIGIARTAQKALEILKQETPDLILLDIYIKGEQDGIWVAKYLNDHYEIPFLFITSHSDPSTLEEAMQTQPCGYLLKPFEEDDVKVSVQMAVTIHQNRLQEIKNTHSSEEGIIKDSIFIKDKNLFKKIPLKEIYYIQADSNYSLVQTKDRVYTLRVTLKDVEEKLPVEHFERVHKSYVVNLAHIDAINSAYIVVNGQEIPISREVQTQLINRINKI</sequence>